<organism evidence="1">
    <name type="scientific">Eremomyces bilateralis CBS 781.70</name>
    <dbReference type="NCBI Taxonomy" id="1392243"/>
    <lineage>
        <taxon>Eukaryota</taxon>
        <taxon>Fungi</taxon>
        <taxon>Dikarya</taxon>
        <taxon>Ascomycota</taxon>
        <taxon>Pezizomycotina</taxon>
        <taxon>Dothideomycetes</taxon>
        <taxon>Dothideomycetes incertae sedis</taxon>
        <taxon>Eremomycetales</taxon>
        <taxon>Eremomycetaceae</taxon>
        <taxon>Eremomyces</taxon>
    </lineage>
</organism>
<gene>
    <name evidence="1 3" type="ORF">P152DRAFT_465690</name>
</gene>
<dbReference type="SUPFAM" id="SSF53474">
    <property type="entry name" value="alpha/beta-Hydrolases"/>
    <property type="match status" value="1"/>
</dbReference>
<protein>
    <recommendedName>
        <fullName evidence="4">Alpha/beta-hydrolase</fullName>
    </recommendedName>
</protein>
<dbReference type="AlphaFoldDB" id="A0A6G1G7L5"/>
<sequence>MPCLILAFLGYSTDPGLTGHTIYLPKEIPADLKLPVLVWGNGACLSDGTSFDQALTEWASHGFIVIANGEPGGSGQTTSKLLFQSIDFITQNAGKGKHANVDASRIAAAGQSCGGLEAYETATDARVKAIGIFNSGEFSDSASRETIATLKQPGERDYKNLPSNIPSWKGNLDVGHMANWRETDGGKFAVSGTNWLKWLLRGDAQAAEWFTGNGAQQAGWQVEKKGLEGIQVIPI</sequence>
<evidence type="ECO:0000313" key="3">
    <source>
        <dbReference type="RefSeq" id="XP_033535552.1"/>
    </source>
</evidence>
<dbReference type="Gene3D" id="3.40.50.1820">
    <property type="entry name" value="alpha/beta hydrolase"/>
    <property type="match status" value="1"/>
</dbReference>
<name>A0A6G1G7L5_9PEZI</name>
<evidence type="ECO:0008006" key="4">
    <source>
        <dbReference type="Google" id="ProtNLM"/>
    </source>
</evidence>
<dbReference type="RefSeq" id="XP_033535552.1">
    <property type="nucleotide sequence ID" value="XM_033680643.1"/>
</dbReference>
<dbReference type="PANTHER" id="PTHR33428">
    <property type="entry name" value="CHLOROPHYLLASE-2, CHLOROPLASTIC"/>
    <property type="match status" value="1"/>
</dbReference>
<dbReference type="Proteomes" id="UP000504638">
    <property type="component" value="Unplaced"/>
</dbReference>
<dbReference type="InterPro" id="IPR029058">
    <property type="entry name" value="AB_hydrolase_fold"/>
</dbReference>
<evidence type="ECO:0000313" key="2">
    <source>
        <dbReference type="Proteomes" id="UP000504638"/>
    </source>
</evidence>
<reference evidence="3" key="2">
    <citation type="submission" date="2020-04" db="EMBL/GenBank/DDBJ databases">
        <authorList>
            <consortium name="NCBI Genome Project"/>
        </authorList>
    </citation>
    <scope>NUCLEOTIDE SEQUENCE</scope>
    <source>
        <strain evidence="3">CBS 781.70</strain>
    </source>
</reference>
<reference evidence="1 3" key="1">
    <citation type="submission" date="2020-01" db="EMBL/GenBank/DDBJ databases">
        <authorList>
            <consortium name="DOE Joint Genome Institute"/>
            <person name="Haridas S."/>
            <person name="Albert R."/>
            <person name="Binder M."/>
            <person name="Bloem J."/>
            <person name="Labutti K."/>
            <person name="Salamov A."/>
            <person name="Andreopoulos B."/>
            <person name="Baker S.E."/>
            <person name="Barry K."/>
            <person name="Bills G."/>
            <person name="Bluhm B.H."/>
            <person name="Cannon C."/>
            <person name="Castanera R."/>
            <person name="Culley D.E."/>
            <person name="Daum C."/>
            <person name="Ezra D."/>
            <person name="Gonzalez J.B."/>
            <person name="Henrissat B."/>
            <person name="Kuo A."/>
            <person name="Liang C."/>
            <person name="Lipzen A."/>
            <person name="Lutzoni F."/>
            <person name="Magnuson J."/>
            <person name="Mondo S."/>
            <person name="Nolan M."/>
            <person name="Ohm R."/>
            <person name="Pangilinan J."/>
            <person name="Park H.-J."/>
            <person name="Ramirez L."/>
            <person name="Alfaro M."/>
            <person name="Sun H."/>
            <person name="Tritt A."/>
            <person name="Yoshinaga Y."/>
            <person name="Zwiers L.-H."/>
            <person name="Turgeon B.G."/>
            <person name="Goodwin S.B."/>
            <person name="Spatafora J.W."/>
            <person name="Crous P.W."/>
            <person name="Grigoriev I.V."/>
        </authorList>
    </citation>
    <scope>NUCLEOTIDE SEQUENCE</scope>
    <source>
        <strain evidence="1 3">CBS 781.70</strain>
    </source>
</reference>
<dbReference type="PANTHER" id="PTHR33428:SF14">
    <property type="entry name" value="CARBOXYLESTERASE TYPE B DOMAIN-CONTAINING PROTEIN"/>
    <property type="match status" value="1"/>
</dbReference>
<dbReference type="EMBL" id="ML975154">
    <property type="protein sequence ID" value="KAF1813921.1"/>
    <property type="molecule type" value="Genomic_DNA"/>
</dbReference>
<accession>A0A6G1G7L5</accession>
<reference evidence="3" key="3">
    <citation type="submission" date="2025-04" db="UniProtKB">
        <authorList>
            <consortium name="RefSeq"/>
        </authorList>
    </citation>
    <scope>IDENTIFICATION</scope>
    <source>
        <strain evidence="3">CBS 781.70</strain>
    </source>
</reference>
<keyword evidence="2" id="KW-1185">Reference proteome</keyword>
<dbReference type="OrthoDB" id="2141514at2759"/>
<proteinExistence type="predicted"/>
<evidence type="ECO:0000313" key="1">
    <source>
        <dbReference type="EMBL" id="KAF1813921.1"/>
    </source>
</evidence>
<dbReference type="GeneID" id="54421213"/>